<dbReference type="OrthoDB" id="9988815at2"/>
<dbReference type="RefSeq" id="WP_134571399.1">
    <property type="nucleotide sequence ID" value="NZ_SOGT01000002.1"/>
</dbReference>
<feature type="region of interest" description="Disordered" evidence="1">
    <location>
        <begin position="45"/>
        <end position="67"/>
    </location>
</feature>
<organism evidence="2 3">
    <name type="scientific">Cryobacterium lyxosi</name>
    <dbReference type="NCBI Taxonomy" id="1259228"/>
    <lineage>
        <taxon>Bacteria</taxon>
        <taxon>Bacillati</taxon>
        <taxon>Actinomycetota</taxon>
        <taxon>Actinomycetes</taxon>
        <taxon>Micrococcales</taxon>
        <taxon>Microbacteriaceae</taxon>
        <taxon>Cryobacterium</taxon>
    </lineage>
</organism>
<evidence type="ECO:0000256" key="1">
    <source>
        <dbReference type="SAM" id="MobiDB-lite"/>
    </source>
</evidence>
<evidence type="ECO:0000313" key="2">
    <source>
        <dbReference type="EMBL" id="TFD28671.1"/>
    </source>
</evidence>
<sequence length="67" mass="7120">MDESRVRTLGTLIAIARTRVAADRKIGVETPAGISALARVTSDWHATSHEPHGTLLAEQNRGEEAGA</sequence>
<accession>A0A4V3IPG7</accession>
<name>A0A4V3IPG7_9MICO</name>
<dbReference type="AlphaFoldDB" id="A0A4V3IPG7"/>
<proteinExistence type="predicted"/>
<comment type="caution">
    <text evidence="2">The sequence shown here is derived from an EMBL/GenBank/DDBJ whole genome shotgun (WGS) entry which is preliminary data.</text>
</comment>
<dbReference type="EMBL" id="SOGT01000002">
    <property type="protein sequence ID" value="TFD28671.1"/>
    <property type="molecule type" value="Genomic_DNA"/>
</dbReference>
<protein>
    <submittedName>
        <fullName evidence="2">Uncharacterized protein</fullName>
    </submittedName>
</protein>
<gene>
    <name evidence="2" type="ORF">E3T27_01920</name>
</gene>
<dbReference type="Proteomes" id="UP000298424">
    <property type="component" value="Unassembled WGS sequence"/>
</dbReference>
<evidence type="ECO:0000313" key="3">
    <source>
        <dbReference type="Proteomes" id="UP000298424"/>
    </source>
</evidence>
<keyword evidence="3" id="KW-1185">Reference proteome</keyword>
<reference evidence="2 3" key="1">
    <citation type="submission" date="2019-03" db="EMBL/GenBank/DDBJ databases">
        <title>Genomics of glacier-inhabiting Cryobacterium strains.</title>
        <authorList>
            <person name="Liu Q."/>
            <person name="Xin Y.-H."/>
        </authorList>
    </citation>
    <scope>NUCLEOTIDE SEQUENCE [LARGE SCALE GENOMIC DNA]</scope>
    <source>
        <strain evidence="2 3">TMT1-1</strain>
    </source>
</reference>